<dbReference type="PANTHER" id="PTHR42908">
    <property type="entry name" value="TRANSLATION ELONGATION FACTOR-RELATED"/>
    <property type="match status" value="1"/>
</dbReference>
<protein>
    <recommendedName>
        <fullName evidence="1">Elongation factor EFG domain-containing protein</fullName>
    </recommendedName>
</protein>
<dbReference type="PANTHER" id="PTHR42908:SF42">
    <property type="entry name" value="ELONGATION FACTOR 2-RELATED"/>
    <property type="match status" value="1"/>
</dbReference>
<dbReference type="AlphaFoldDB" id="B7FNH1"/>
<dbReference type="Gene3D" id="2.40.30.10">
    <property type="entry name" value="Translation factors"/>
    <property type="match status" value="1"/>
</dbReference>
<sequence length="231" mass="26012">MVEIQAPEQALGGIYSVLNQKRGHVFEEMQRPGTPLYNTCMNDQKDKLWPMLTKLGVTMKSEEKDLMGKPLMKRVMQTWLPASTALLEMMIFHLPSPSTAQRYRVENLYEGPLDDQYANAIRNCDPEGPLMLYVSKMIPASDKGRFFAFGRVFAGKVSTGFPVIESFGFSSQLRAATSGQAFPQCVFDHWDTMTSDPLEAGSQAAQLVTDIRKRKGLKEQMTPLSEFEDKL</sequence>
<dbReference type="InterPro" id="IPR027417">
    <property type="entry name" value="P-loop_NTPase"/>
</dbReference>
<dbReference type="Gene3D" id="3.90.1430.10">
    <property type="entry name" value="Yeast translation eEF2 (G' domain)"/>
    <property type="match status" value="1"/>
</dbReference>
<organism evidence="2">
    <name type="scientific">Medicago truncatula</name>
    <name type="common">Barrel medic</name>
    <name type="synonym">Medicago tribuloides</name>
    <dbReference type="NCBI Taxonomy" id="3880"/>
    <lineage>
        <taxon>Eukaryota</taxon>
        <taxon>Viridiplantae</taxon>
        <taxon>Streptophyta</taxon>
        <taxon>Embryophyta</taxon>
        <taxon>Tracheophyta</taxon>
        <taxon>Spermatophyta</taxon>
        <taxon>Magnoliopsida</taxon>
        <taxon>eudicotyledons</taxon>
        <taxon>Gunneridae</taxon>
        <taxon>Pentapetalae</taxon>
        <taxon>rosids</taxon>
        <taxon>fabids</taxon>
        <taxon>Fabales</taxon>
        <taxon>Fabaceae</taxon>
        <taxon>Papilionoideae</taxon>
        <taxon>50 kb inversion clade</taxon>
        <taxon>NPAAA clade</taxon>
        <taxon>Hologalegina</taxon>
        <taxon>IRL clade</taxon>
        <taxon>Trifolieae</taxon>
        <taxon>Medicago</taxon>
    </lineage>
</organism>
<dbReference type="InterPro" id="IPR009000">
    <property type="entry name" value="Transl_B-barrel_sf"/>
</dbReference>
<dbReference type="InterPro" id="IPR035647">
    <property type="entry name" value="EFG_III/V"/>
</dbReference>
<dbReference type="InterPro" id="IPR000640">
    <property type="entry name" value="EFG_V-like"/>
</dbReference>
<dbReference type="ExpressionAtlas" id="B7FNH1">
    <property type="expression patterns" value="differential"/>
</dbReference>
<evidence type="ECO:0000313" key="2">
    <source>
        <dbReference type="EMBL" id="ACJ86304.1"/>
    </source>
</evidence>
<dbReference type="SUPFAM" id="SSF50447">
    <property type="entry name" value="Translation proteins"/>
    <property type="match status" value="1"/>
</dbReference>
<name>B7FNH1_MEDTR</name>
<dbReference type="Gene3D" id="3.30.70.240">
    <property type="match status" value="1"/>
</dbReference>
<accession>B7FNH1</accession>
<proteinExistence type="evidence at transcript level"/>
<reference evidence="2" key="1">
    <citation type="submission" date="2008-12" db="EMBL/GenBank/DDBJ databases">
        <title>Medicago truncatula full length cdna cloning project.</title>
        <authorList>
            <person name="Moskal W."/>
            <person name="Chan A."/>
            <person name="Cheung F."/>
            <person name="Xiao Y."/>
            <person name="Town C.D."/>
        </authorList>
    </citation>
    <scope>NUCLEOTIDE SEQUENCE</scope>
</reference>
<dbReference type="Pfam" id="PF00679">
    <property type="entry name" value="EFG_C"/>
    <property type="match status" value="1"/>
</dbReference>
<dbReference type="EMBL" id="BT053645">
    <property type="protein sequence ID" value="ACJ86304.1"/>
    <property type="molecule type" value="mRNA"/>
</dbReference>
<dbReference type="SUPFAM" id="SSF54980">
    <property type="entry name" value="EF-G C-terminal domain-like"/>
    <property type="match status" value="2"/>
</dbReference>
<evidence type="ECO:0000259" key="1">
    <source>
        <dbReference type="Pfam" id="PF00679"/>
    </source>
</evidence>
<dbReference type="ProMEX" id="B7FNH1"/>
<feature type="domain" description="Elongation factor EFG" evidence="1">
    <location>
        <begin position="161"/>
        <end position="199"/>
    </location>
</feature>
<dbReference type="SUPFAM" id="SSF52540">
    <property type="entry name" value="P-loop containing nucleoside triphosphate hydrolases"/>
    <property type="match status" value="1"/>
</dbReference>